<dbReference type="OrthoDB" id="9795979at2"/>
<keyword evidence="3" id="KW-0378">Hydrolase</keyword>
<keyword evidence="13" id="KW-1185">Reference proteome</keyword>
<dbReference type="InterPro" id="IPR012338">
    <property type="entry name" value="Beta-lactam/transpept-like"/>
</dbReference>
<evidence type="ECO:0000256" key="3">
    <source>
        <dbReference type="ARBA" id="ARBA00022801"/>
    </source>
</evidence>
<evidence type="ECO:0000313" key="12">
    <source>
        <dbReference type="EMBL" id="SKA32200.1"/>
    </source>
</evidence>
<keyword evidence="5" id="KW-0573">Peptidoglycan synthesis</keyword>
<keyword evidence="4" id="KW-0133">Cell shape</keyword>
<dbReference type="Pfam" id="PF00768">
    <property type="entry name" value="Peptidase_S11"/>
    <property type="match status" value="1"/>
</dbReference>
<evidence type="ECO:0000259" key="11">
    <source>
        <dbReference type="Pfam" id="PF00768"/>
    </source>
</evidence>
<protein>
    <submittedName>
        <fullName evidence="12">D-alanyl-D-alanine carboxypeptidase</fullName>
    </submittedName>
</protein>
<gene>
    <name evidence="12" type="ORF">SAMN02745126_05188</name>
</gene>
<keyword evidence="6" id="KW-0961">Cell wall biogenesis/degradation</keyword>
<evidence type="ECO:0000256" key="8">
    <source>
        <dbReference type="PIRSR" id="PIRSR618044-2"/>
    </source>
</evidence>
<dbReference type="SUPFAM" id="SSF56601">
    <property type="entry name" value="beta-lactamase/transpeptidase-like"/>
    <property type="match status" value="1"/>
</dbReference>
<evidence type="ECO:0000256" key="1">
    <source>
        <dbReference type="ARBA" id="ARBA00007164"/>
    </source>
</evidence>
<feature type="signal peptide" evidence="10">
    <location>
        <begin position="1"/>
        <end position="22"/>
    </location>
</feature>
<feature type="chain" id="PRO_5012459347" evidence="10">
    <location>
        <begin position="23"/>
        <end position="404"/>
    </location>
</feature>
<comment type="similarity">
    <text evidence="1 9">Belongs to the peptidase S11 family.</text>
</comment>
<keyword evidence="2 10" id="KW-0732">Signal</keyword>
<sequence>MNSRLLVGLIGLLALASFPAAAQFTQVVSPSGPVTAGPYLIADAQTGETLLQSNAGAAWYPASLTKLMTIYVVFQDLKAGRLTLQTPVPFSQHAASMEPSKLGVPPGQSITVEQALEVLVAFSANDVAAALAERVSGSEPAFAQRMTQVAAQLGMTATTFGNANGLPNPQNQTTARDLAILGIALAKDFPEYYGYFQTRDFVYGNRHIGHGVKFVEMYAPYADGLKTGFICASGFNLVGSAIRDGRRLVGVALGFRRADLRDEFLVRLFDDAYKLKTAGGRPKVWQLRNEGGTPPHVFDRGDCGTIRYDMPGDAAWLGTYGDWGSARRVYDRGQADLAMLGVAHPGKEYILPVTINKVTRQAAIIADLEPGAAQKLCDWYRAKKLFCEVRKPQDFAAPFSGFWH</sequence>
<dbReference type="Gene3D" id="3.40.710.10">
    <property type="entry name" value="DD-peptidase/beta-lactamase superfamily"/>
    <property type="match status" value="1"/>
</dbReference>
<accession>A0A1T4SVA3</accession>
<dbReference type="RefSeq" id="WP_085936926.1">
    <property type="nucleotide sequence ID" value="NZ_FUWJ01000010.1"/>
</dbReference>
<evidence type="ECO:0000256" key="2">
    <source>
        <dbReference type="ARBA" id="ARBA00022729"/>
    </source>
</evidence>
<feature type="active site" description="Proton acceptor" evidence="7">
    <location>
        <position position="66"/>
    </location>
</feature>
<keyword evidence="12" id="KW-0645">Protease</keyword>
<dbReference type="EMBL" id="FUWJ01000010">
    <property type="protein sequence ID" value="SKA32200.1"/>
    <property type="molecule type" value="Genomic_DNA"/>
</dbReference>
<dbReference type="PRINTS" id="PR00725">
    <property type="entry name" value="DADACBPTASE1"/>
</dbReference>
<proteinExistence type="inferred from homology"/>
<evidence type="ECO:0000256" key="6">
    <source>
        <dbReference type="ARBA" id="ARBA00023316"/>
    </source>
</evidence>
<reference evidence="13" key="1">
    <citation type="submission" date="2017-02" db="EMBL/GenBank/DDBJ databases">
        <authorList>
            <person name="Varghese N."/>
            <person name="Submissions S."/>
        </authorList>
    </citation>
    <scope>NUCLEOTIDE SEQUENCE [LARGE SCALE GENOMIC DNA]</scope>
    <source>
        <strain evidence="13">ATCC 27094</strain>
    </source>
</reference>
<feature type="active site" evidence="7">
    <location>
        <position position="123"/>
    </location>
</feature>
<feature type="binding site" evidence="8">
    <location>
        <position position="226"/>
    </location>
    <ligand>
        <name>substrate</name>
    </ligand>
</feature>
<dbReference type="InterPro" id="IPR001967">
    <property type="entry name" value="Peptidase_S11_N"/>
</dbReference>
<name>A0A1T4SVA3_9HYPH</name>
<evidence type="ECO:0000313" key="13">
    <source>
        <dbReference type="Proteomes" id="UP000190092"/>
    </source>
</evidence>
<feature type="active site" description="Acyl-ester intermediate" evidence="7">
    <location>
        <position position="63"/>
    </location>
</feature>
<dbReference type="STRING" id="225324.SAMN02745126_05188"/>
<evidence type="ECO:0000256" key="4">
    <source>
        <dbReference type="ARBA" id="ARBA00022960"/>
    </source>
</evidence>
<evidence type="ECO:0000256" key="10">
    <source>
        <dbReference type="SAM" id="SignalP"/>
    </source>
</evidence>
<dbReference type="GO" id="GO:0071555">
    <property type="term" value="P:cell wall organization"/>
    <property type="evidence" value="ECO:0007669"/>
    <property type="project" value="UniProtKB-KW"/>
</dbReference>
<dbReference type="GO" id="GO:0008360">
    <property type="term" value="P:regulation of cell shape"/>
    <property type="evidence" value="ECO:0007669"/>
    <property type="project" value="UniProtKB-KW"/>
</dbReference>
<dbReference type="GO" id="GO:0006508">
    <property type="term" value="P:proteolysis"/>
    <property type="evidence" value="ECO:0007669"/>
    <property type="project" value="InterPro"/>
</dbReference>
<dbReference type="Proteomes" id="UP000190092">
    <property type="component" value="Unassembled WGS sequence"/>
</dbReference>
<evidence type="ECO:0000256" key="5">
    <source>
        <dbReference type="ARBA" id="ARBA00022984"/>
    </source>
</evidence>
<feature type="domain" description="Peptidase S11 D-alanyl-D-alanine carboxypeptidase A N-terminal" evidence="11">
    <location>
        <begin position="33"/>
        <end position="254"/>
    </location>
</feature>
<dbReference type="PANTHER" id="PTHR21581">
    <property type="entry name" value="D-ALANYL-D-ALANINE CARBOXYPEPTIDASE"/>
    <property type="match status" value="1"/>
</dbReference>
<organism evidence="12 13">
    <name type="scientific">Enhydrobacter aerosaccus</name>
    <dbReference type="NCBI Taxonomy" id="225324"/>
    <lineage>
        <taxon>Bacteria</taxon>
        <taxon>Pseudomonadati</taxon>
        <taxon>Pseudomonadota</taxon>
        <taxon>Alphaproteobacteria</taxon>
        <taxon>Hyphomicrobiales</taxon>
        <taxon>Enhydrobacter</taxon>
    </lineage>
</organism>
<evidence type="ECO:0000256" key="9">
    <source>
        <dbReference type="RuleBase" id="RU004016"/>
    </source>
</evidence>
<dbReference type="InterPro" id="IPR018044">
    <property type="entry name" value="Peptidase_S11"/>
</dbReference>
<dbReference type="GO" id="GO:0009002">
    <property type="term" value="F:serine-type D-Ala-D-Ala carboxypeptidase activity"/>
    <property type="evidence" value="ECO:0007669"/>
    <property type="project" value="InterPro"/>
</dbReference>
<keyword evidence="12" id="KW-0121">Carboxypeptidase</keyword>
<dbReference type="PANTHER" id="PTHR21581:SF6">
    <property type="entry name" value="TRAFFICKING PROTEIN PARTICLE COMPLEX SUBUNIT 12"/>
    <property type="match status" value="1"/>
</dbReference>
<evidence type="ECO:0000256" key="7">
    <source>
        <dbReference type="PIRSR" id="PIRSR618044-1"/>
    </source>
</evidence>
<dbReference type="AlphaFoldDB" id="A0A1T4SVA3"/>
<dbReference type="GO" id="GO:0009252">
    <property type="term" value="P:peptidoglycan biosynthetic process"/>
    <property type="evidence" value="ECO:0007669"/>
    <property type="project" value="UniProtKB-KW"/>
</dbReference>